<sequence>MYKALAGTNHSWTALTLKQWTALETANKLVHSINSHVGLLAEKVGNLERVIKRGDSTTAAVKAIHNSLNR</sequence>
<name>A0ACC0GUA6_9ERIC</name>
<accession>A0ACC0GUA6</accession>
<protein>
    <submittedName>
        <fullName evidence="1">Uncharacterized protein</fullName>
    </submittedName>
</protein>
<dbReference type="Proteomes" id="UP001060215">
    <property type="component" value="Chromosome 9"/>
</dbReference>
<keyword evidence="2" id="KW-1185">Reference proteome</keyword>
<organism evidence="1 2">
    <name type="scientific">Camellia lanceoleosa</name>
    <dbReference type="NCBI Taxonomy" id="1840588"/>
    <lineage>
        <taxon>Eukaryota</taxon>
        <taxon>Viridiplantae</taxon>
        <taxon>Streptophyta</taxon>
        <taxon>Embryophyta</taxon>
        <taxon>Tracheophyta</taxon>
        <taxon>Spermatophyta</taxon>
        <taxon>Magnoliopsida</taxon>
        <taxon>eudicotyledons</taxon>
        <taxon>Gunneridae</taxon>
        <taxon>Pentapetalae</taxon>
        <taxon>asterids</taxon>
        <taxon>Ericales</taxon>
        <taxon>Theaceae</taxon>
        <taxon>Camellia</taxon>
    </lineage>
</organism>
<proteinExistence type="predicted"/>
<comment type="caution">
    <text evidence="1">The sequence shown here is derived from an EMBL/GenBank/DDBJ whole genome shotgun (WGS) entry which is preliminary data.</text>
</comment>
<gene>
    <name evidence="1" type="ORF">LOK49_LG08G01639</name>
</gene>
<dbReference type="EMBL" id="CM045766">
    <property type="protein sequence ID" value="KAI8003116.1"/>
    <property type="molecule type" value="Genomic_DNA"/>
</dbReference>
<reference evidence="1 2" key="1">
    <citation type="journal article" date="2022" name="Plant J.">
        <title>Chromosome-level genome of Camellia lanceoleosa provides a valuable resource for understanding genome evolution and self-incompatibility.</title>
        <authorList>
            <person name="Gong W."/>
            <person name="Xiao S."/>
            <person name="Wang L."/>
            <person name="Liao Z."/>
            <person name="Chang Y."/>
            <person name="Mo W."/>
            <person name="Hu G."/>
            <person name="Li W."/>
            <person name="Zhao G."/>
            <person name="Zhu H."/>
            <person name="Hu X."/>
            <person name="Ji K."/>
            <person name="Xiang X."/>
            <person name="Song Q."/>
            <person name="Yuan D."/>
            <person name="Jin S."/>
            <person name="Zhang L."/>
        </authorList>
    </citation>
    <scope>NUCLEOTIDE SEQUENCE [LARGE SCALE GENOMIC DNA]</scope>
    <source>
        <strain evidence="1">SQ_2022a</strain>
    </source>
</reference>
<evidence type="ECO:0000313" key="2">
    <source>
        <dbReference type="Proteomes" id="UP001060215"/>
    </source>
</evidence>
<evidence type="ECO:0000313" key="1">
    <source>
        <dbReference type="EMBL" id="KAI8003116.1"/>
    </source>
</evidence>